<dbReference type="InterPro" id="IPR042491">
    <property type="entry name" value="Vps35_C"/>
</dbReference>
<feature type="region of interest" description="Disordered" evidence="6">
    <location>
        <begin position="934"/>
        <end position="956"/>
    </location>
</feature>
<dbReference type="OrthoDB" id="10258141at2759"/>
<evidence type="ECO:0000256" key="2">
    <source>
        <dbReference type="ARBA" id="ARBA00006536"/>
    </source>
</evidence>
<comment type="caution">
    <text evidence="7">The sequence shown here is derived from an EMBL/GenBank/DDBJ whole genome shotgun (WGS) entry which is preliminary data.</text>
</comment>
<keyword evidence="5" id="KW-0472">Membrane</keyword>
<evidence type="ECO:0000313" key="8">
    <source>
        <dbReference type="Proteomes" id="UP000198406"/>
    </source>
</evidence>
<dbReference type="GO" id="GO:0005829">
    <property type="term" value="C:cytosol"/>
    <property type="evidence" value="ECO:0007669"/>
    <property type="project" value="GOC"/>
</dbReference>
<feature type="compositionally biased region" description="Low complexity" evidence="6">
    <location>
        <begin position="298"/>
        <end position="323"/>
    </location>
</feature>
<dbReference type="AlphaFoldDB" id="A0A1Z5JVF2"/>
<feature type="compositionally biased region" description="Low complexity" evidence="6">
    <location>
        <begin position="93"/>
        <end position="109"/>
    </location>
</feature>
<dbReference type="GO" id="GO:0006886">
    <property type="term" value="P:intracellular protein transport"/>
    <property type="evidence" value="ECO:0007669"/>
    <property type="project" value="TreeGrafter"/>
</dbReference>
<dbReference type="FunCoup" id="A0A1Z5JVF2">
    <property type="interactions" value="1025"/>
</dbReference>
<dbReference type="PANTHER" id="PTHR11099">
    <property type="entry name" value="VACUOLAR SORTING PROTEIN 35"/>
    <property type="match status" value="1"/>
</dbReference>
<feature type="region of interest" description="Disordered" evidence="6">
    <location>
        <begin position="292"/>
        <end position="323"/>
    </location>
</feature>
<dbReference type="InterPro" id="IPR005378">
    <property type="entry name" value="Vps35"/>
</dbReference>
<dbReference type="Pfam" id="PF03635">
    <property type="entry name" value="Vps35"/>
    <property type="match status" value="1"/>
</dbReference>
<evidence type="ECO:0000256" key="5">
    <source>
        <dbReference type="ARBA" id="ARBA00023136"/>
    </source>
</evidence>
<keyword evidence="8" id="KW-1185">Reference proteome</keyword>
<evidence type="ECO:0000256" key="4">
    <source>
        <dbReference type="ARBA" id="ARBA00022927"/>
    </source>
</evidence>
<feature type="region of interest" description="Disordered" evidence="6">
    <location>
        <begin position="980"/>
        <end position="1019"/>
    </location>
</feature>
<feature type="compositionally biased region" description="Low complexity" evidence="6">
    <location>
        <begin position="49"/>
        <end position="59"/>
    </location>
</feature>
<name>A0A1Z5JVF2_FISSO</name>
<feature type="compositionally biased region" description="Acidic residues" evidence="6">
    <location>
        <begin position="941"/>
        <end position="950"/>
    </location>
</feature>
<dbReference type="InterPro" id="IPR016024">
    <property type="entry name" value="ARM-type_fold"/>
</dbReference>
<dbReference type="GO" id="GO:0042147">
    <property type="term" value="P:retrograde transport, endosome to Golgi"/>
    <property type="evidence" value="ECO:0007669"/>
    <property type="project" value="InterPro"/>
</dbReference>
<comment type="subcellular location">
    <subcellularLocation>
        <location evidence="1">Membrane</location>
        <topology evidence="1">Peripheral membrane protein</topology>
    </subcellularLocation>
</comment>
<evidence type="ECO:0000256" key="6">
    <source>
        <dbReference type="SAM" id="MobiDB-lite"/>
    </source>
</evidence>
<dbReference type="GO" id="GO:0030906">
    <property type="term" value="C:retromer, cargo-selective complex"/>
    <property type="evidence" value="ECO:0007669"/>
    <property type="project" value="InterPro"/>
</dbReference>
<organism evidence="7 8">
    <name type="scientific">Fistulifera solaris</name>
    <name type="common">Oleaginous diatom</name>
    <dbReference type="NCBI Taxonomy" id="1519565"/>
    <lineage>
        <taxon>Eukaryota</taxon>
        <taxon>Sar</taxon>
        <taxon>Stramenopiles</taxon>
        <taxon>Ochrophyta</taxon>
        <taxon>Bacillariophyta</taxon>
        <taxon>Bacillariophyceae</taxon>
        <taxon>Bacillariophycidae</taxon>
        <taxon>Naviculales</taxon>
        <taxon>Naviculaceae</taxon>
        <taxon>Fistulifera</taxon>
    </lineage>
</organism>
<dbReference type="SUPFAM" id="SSF48371">
    <property type="entry name" value="ARM repeat"/>
    <property type="match status" value="1"/>
</dbReference>
<sequence length="1280" mass="140481">MDPVNAASMGGDASSAASPNDNGWSTMGGTPGSGFQGAATSPPSAFYSPQPQQQPQQQPYVGSITRFATPQQGTSYAERSAQAYSANMPPQPQQLFQPSPQPQISPQQPVMGPPRQQNTYPTRPPHPAPPGSFAARSAQAHSAAGMPSHVYGYGGTPHGGQSVVSSLGGSPQQASYAQRSAYGQPNPPVLTGQQPPYAAQPIPQAVPQQPQPMPSPYGSVPAIPPQVPSHVGVKQQPPGMPTPQDQAMQQRMLTEATRKVQEHAYYMRQAMEQNNIPVTLDRAAHMVGELGELPHGQPAVSPSASNPSAASSSSGPSNSGLSSKLTPKNYYELYMRALEDMPTFEDYLLNLAQPAEVPTGQIQIVASPVLLQRKSPFTLRELYDCVQYCPRVLPRIYLQIAAGSALIRSGEVGAKWVLNDLIQAVRCEQNPIRGLFLRHYLLTALRDKLPGKPVPNDVDTQVSGEETTDASTSVQTVEIEQLDLTDPGTVKDSYEFVLENFMEMNKLWVRIQHLPGEGNDKDVRKRRERERNDLRILVGTNLVRLSQLENVTSKIYGEVILNQILDHIVTCGDPLSQAYLMDCLVQTFPDEYHIETLPILLSVCPRLRDKVNIRTILQGLMDRLANYLGDEELLDESDTNQVKKELARDSFGMFEECVQNVYNARGPKLTAREVIRLQTALLTFSVRCYPENTEQVARCLGSCVAALRQANASYEMTEGTVIDMPHDKILVKALDEVSVAELEKLLSIPLEKLALKCLRLEHYGDLISFLPWSNRRQVAIALLEAVDNMGTTPESVSELEQLFQVIAPLVRDETTQTPIGAQNQYQMDITRASNLMANLGVSATPSVPVVHGTSIGPEHLKQVQSENALVCKLLHLISDPNTDHVYEQLCVARKYLEGGESYRQSETLVSLVFASLKLARRIFAAESGLDEAKNDVGTEANEIEPEESTASEDKISSEANNADFVAEEDTSGDGIMVLQEGGTEGVTSGSPVDGSLDKDDATCNKSGAVGDDHSNTPENHLSADVTRAISCRKLFVFMQETLMTLSRSSSEKALKLYLEISLVADAFAKVSDDDVMGYSTIAYEYIVQAFTIYEESIEDQKIQHKLLETFIGTLLSLESLSAEEYEGLITKTAQFAAKLFKKQDQCRVVALCAYLFYPVPAKIRTSYSNPQRALECLQRSLKLADSCTSTNPSHLRLFVELMEHYVFFFENKNPSISPTYISGLAALIKEHLSNNMGSGDLGVMEARDHFMEILRYVKDRKAAEDSSELFAQIQLEGIGA</sequence>
<feature type="compositionally biased region" description="Low complexity" evidence="6">
    <location>
        <begin position="159"/>
        <end position="173"/>
    </location>
</feature>
<dbReference type="InParanoid" id="A0A1Z5JVF2"/>
<feature type="region of interest" description="Disordered" evidence="6">
    <location>
        <begin position="1"/>
        <end position="245"/>
    </location>
</feature>
<reference evidence="7 8" key="1">
    <citation type="journal article" date="2015" name="Plant Cell">
        <title>Oil accumulation by the oleaginous diatom Fistulifera solaris as revealed by the genome and transcriptome.</title>
        <authorList>
            <person name="Tanaka T."/>
            <person name="Maeda Y."/>
            <person name="Veluchamy A."/>
            <person name="Tanaka M."/>
            <person name="Abida H."/>
            <person name="Marechal E."/>
            <person name="Bowler C."/>
            <person name="Muto M."/>
            <person name="Sunaga Y."/>
            <person name="Tanaka M."/>
            <person name="Yoshino T."/>
            <person name="Taniguchi T."/>
            <person name="Fukuda Y."/>
            <person name="Nemoto M."/>
            <person name="Matsumoto M."/>
            <person name="Wong P.S."/>
            <person name="Aburatani S."/>
            <person name="Fujibuchi W."/>
        </authorList>
    </citation>
    <scope>NUCLEOTIDE SEQUENCE [LARGE SCALE GENOMIC DNA]</scope>
    <source>
        <strain evidence="7 8">JPCC DA0580</strain>
    </source>
</reference>
<dbReference type="PANTHER" id="PTHR11099:SF0">
    <property type="entry name" value="VACUOLAR PROTEIN SORTING-ASSOCIATED PROTEIN 35"/>
    <property type="match status" value="1"/>
</dbReference>
<keyword evidence="4" id="KW-0653">Protein transport</keyword>
<feature type="compositionally biased region" description="Polar residues" evidence="6">
    <location>
        <begin position="66"/>
        <end position="85"/>
    </location>
</feature>
<evidence type="ECO:0008006" key="9">
    <source>
        <dbReference type="Google" id="ProtNLM"/>
    </source>
</evidence>
<gene>
    <name evidence="7" type="ORF">FisN_18Hh105</name>
</gene>
<dbReference type="EMBL" id="BDSP01000123">
    <property type="protein sequence ID" value="GAX17899.1"/>
    <property type="molecule type" value="Genomic_DNA"/>
</dbReference>
<keyword evidence="3" id="KW-0813">Transport</keyword>
<dbReference type="Gene3D" id="1.25.40.660">
    <property type="entry name" value="Vacuolar protein sorting-associated protein 35, helical subcomplex Vps35-C"/>
    <property type="match status" value="2"/>
</dbReference>
<protein>
    <recommendedName>
        <fullName evidence="9">Vacuolar protein sorting-associated protein 35</fullName>
    </recommendedName>
</protein>
<feature type="compositionally biased region" description="Low complexity" evidence="6">
    <location>
        <begin position="132"/>
        <end position="144"/>
    </location>
</feature>
<evidence type="ECO:0000313" key="7">
    <source>
        <dbReference type="EMBL" id="GAX17899.1"/>
    </source>
</evidence>
<feature type="compositionally biased region" description="Polar residues" evidence="6">
    <location>
        <begin position="174"/>
        <end position="183"/>
    </location>
</feature>
<feature type="compositionally biased region" description="Low complexity" evidence="6">
    <location>
        <begin position="193"/>
        <end position="208"/>
    </location>
</feature>
<proteinExistence type="inferred from homology"/>
<comment type="similarity">
    <text evidence="2">Belongs to the VPS35 family.</text>
</comment>
<evidence type="ECO:0000256" key="1">
    <source>
        <dbReference type="ARBA" id="ARBA00004170"/>
    </source>
</evidence>
<dbReference type="GO" id="GO:0005770">
    <property type="term" value="C:late endosome"/>
    <property type="evidence" value="ECO:0007669"/>
    <property type="project" value="TreeGrafter"/>
</dbReference>
<evidence type="ECO:0000256" key="3">
    <source>
        <dbReference type="ARBA" id="ARBA00022448"/>
    </source>
</evidence>
<feature type="compositionally biased region" description="Polar residues" evidence="6">
    <location>
        <begin position="19"/>
        <end position="28"/>
    </location>
</feature>
<dbReference type="Proteomes" id="UP000198406">
    <property type="component" value="Unassembled WGS sequence"/>
</dbReference>
<feature type="compositionally biased region" description="Low complexity" evidence="6">
    <location>
        <begin position="1"/>
        <end position="18"/>
    </location>
</feature>
<accession>A0A1Z5JVF2</accession>